<dbReference type="OrthoDB" id="10256at10239"/>
<proteinExistence type="predicted"/>
<organism evidence="1 2">
    <name type="scientific">Erwinia phage vB_EamM_Kwan</name>
    <dbReference type="NCBI Taxonomy" id="1883374"/>
    <lineage>
        <taxon>Viruses</taxon>
        <taxon>Duplodnaviria</taxon>
        <taxon>Heunggongvirae</taxon>
        <taxon>Uroviricota</taxon>
        <taxon>Caudoviricetes</taxon>
        <taxon>Chimalliviridae</taxon>
        <taxon>Wellingtonvirus</taxon>
        <taxon>Wellingtonvirus wellington</taxon>
    </lineage>
</organism>
<sequence>MTSMTGPSGTVSVHPKWRLGEIGALLKDRMDEKVDSVDQLSLYMQRNDADLVYGARLMTQIEAVIEQVKRQGLSRDQAVAVESVRPGTIPSNVQKLLTSNYSRTHQKETLVALESWAKAGRMGLIVLAITALLKVVSWIIENGKPFGGKGDADASGYASKVKEKVDAVEVGGRSVLGSLTITTVKDAYLAYAKDASSVDHYNLSVAQLDKVLADLKAEDFLNKVAAANGGKSPFMAMFSEYAKGGKKAENEVLFDAIDALLGLCVTSAVFDARTSKAAYDRLPKTVQATGMKFACDLVYKRYGGTVKDLIDYFNVMMRGFAAMDRKTLLDNYRDPRGVFTKGQRSVFPAGDIAVGLFAEGLEQLNNASMGIVDDATRGFSFDMGPAVLIGPAQSRDLVGYDEGIDMVNGIRLHTTQEGAYFTRSSFQTLREKIKLTATDARGILAALVCLNPEGYTKDANRGALSNYTALRQQIDQFMKVFEAWAEGVNKLEPDFFKYLADAIQRDVGQGKRGSGDGRELSLVYMKSDDFVTGLRANMDVVRRICIAGASLQAVANTSTRNKMAK</sequence>
<reference evidence="1 2" key="1">
    <citation type="submission" date="2016-06" db="EMBL/GenBank/DDBJ databases">
        <authorList>
            <person name="Kjaerup R.B."/>
            <person name="Dalgaard T.S."/>
            <person name="Juul-Madsen H.R."/>
        </authorList>
    </citation>
    <scope>NUCLEOTIDE SEQUENCE [LARGE SCALE GENOMIC DNA]</scope>
</reference>
<dbReference type="KEGG" id="vg:29061905"/>
<evidence type="ECO:0000313" key="2">
    <source>
        <dbReference type="Proteomes" id="UP000202923"/>
    </source>
</evidence>
<dbReference type="Proteomes" id="UP000202923">
    <property type="component" value="Genome"/>
</dbReference>
<dbReference type="RefSeq" id="YP_009278666.1">
    <property type="nucleotide sequence ID" value="NC_031010.1"/>
</dbReference>
<gene>
    <name evidence="1" type="ORF">KWAN_61</name>
</gene>
<name>A0A1B2IDS4_9CAUD</name>
<protein>
    <submittedName>
        <fullName evidence="1">Uncharacterized protein</fullName>
    </submittedName>
</protein>
<accession>A0A1B2IDS4</accession>
<evidence type="ECO:0000313" key="1">
    <source>
        <dbReference type="EMBL" id="ANZ49413.1"/>
    </source>
</evidence>
<dbReference type="EMBL" id="KX397369">
    <property type="protein sequence ID" value="ANZ49413.1"/>
    <property type="molecule type" value="Genomic_DNA"/>
</dbReference>
<dbReference type="GeneID" id="29061905"/>